<dbReference type="PROSITE" id="PS50293">
    <property type="entry name" value="TPR_REGION"/>
    <property type="match status" value="2"/>
</dbReference>
<evidence type="ECO:0000256" key="7">
    <source>
        <dbReference type="ARBA" id="ARBA00023140"/>
    </source>
</evidence>
<dbReference type="PROSITE" id="PS50005">
    <property type="entry name" value="TPR"/>
    <property type="match status" value="4"/>
</dbReference>
<evidence type="ECO:0000256" key="9">
    <source>
        <dbReference type="SAM" id="MobiDB-lite"/>
    </source>
</evidence>
<comment type="similarity">
    <text evidence="3">Belongs to the peroxisomal targeting signal receptor family.</text>
</comment>
<dbReference type="Pfam" id="PF00515">
    <property type="entry name" value="TPR_1"/>
    <property type="match status" value="2"/>
</dbReference>
<feature type="region of interest" description="Disordered" evidence="9">
    <location>
        <begin position="1"/>
        <end position="24"/>
    </location>
</feature>
<evidence type="ECO:0000256" key="1">
    <source>
        <dbReference type="ARBA" id="ARBA00004275"/>
    </source>
</evidence>
<protein>
    <submittedName>
        <fullName evidence="10">Peroxisome biogenesis protein 5</fullName>
    </submittedName>
</protein>
<dbReference type="GO" id="GO:0016560">
    <property type="term" value="P:protein import into peroxisome matrix, docking"/>
    <property type="evidence" value="ECO:0007669"/>
    <property type="project" value="TreeGrafter"/>
</dbReference>
<sequence length="403" mass="45384">MSRGELTMDDNQVRQTATSSGDWATEYQQQYNAGPSWADEFTSRGTDRWVNEFTSGEEKRGSVDDQWVNEFSNLHLDEEWADEFGRQVGEGAADSWANAYDEYLNEQVAAKQRSDASRGVYVFSDMNPYVGHPNPLKEGQEMFRKGLLSEAVLALEAEVLKNPENAEGWRLLGIAHAENDDDQQAIAAMMRAQDANPTNLEVLLALGVSHTNELEQAAALKYLYGWLRHHPKYGSLAPPELADSLYYADVARIFNEAAQMSPEDADVHIVLGVLYNLSREFDKAIDAFQTALKLKPHDYSLWNKLGATQANSIQSADAILAYQQALDLKPNYVRAWANMGISYANQGMHEDSIRYYVRALTMNPKADNAWQYLRISLSCADRSDMLEACDSRNLDILQKEFPL</sequence>
<dbReference type="STRING" id="981085.W9QIP7"/>
<keyword evidence="7" id="KW-0576">Peroxisome</keyword>
<dbReference type="GO" id="GO:0005778">
    <property type="term" value="C:peroxisomal membrane"/>
    <property type="evidence" value="ECO:0007669"/>
    <property type="project" value="TreeGrafter"/>
</dbReference>
<dbReference type="SUPFAM" id="SSF48452">
    <property type="entry name" value="TPR-like"/>
    <property type="match status" value="1"/>
</dbReference>
<reference evidence="11" key="1">
    <citation type="submission" date="2013-01" db="EMBL/GenBank/DDBJ databases">
        <title>Draft Genome Sequence of a Mulberry Tree, Morus notabilis C.K. Schneid.</title>
        <authorList>
            <person name="He N."/>
            <person name="Zhao S."/>
        </authorList>
    </citation>
    <scope>NUCLEOTIDE SEQUENCE</scope>
</reference>
<dbReference type="SMART" id="SM00028">
    <property type="entry name" value="TPR"/>
    <property type="match status" value="4"/>
</dbReference>
<comment type="subcellular location">
    <subcellularLocation>
        <location evidence="2">Cytoplasm</location>
    </subcellularLocation>
    <subcellularLocation>
        <location evidence="1">Peroxisome</location>
    </subcellularLocation>
</comment>
<evidence type="ECO:0000256" key="8">
    <source>
        <dbReference type="PROSITE-ProRule" id="PRU00339"/>
    </source>
</evidence>
<dbReference type="PANTHER" id="PTHR10130">
    <property type="entry name" value="PEROXISOMAL TARGETING SIGNAL 1 RECEPTOR PEX5"/>
    <property type="match status" value="1"/>
</dbReference>
<feature type="repeat" description="TPR" evidence="8">
    <location>
        <begin position="265"/>
        <end position="298"/>
    </location>
</feature>
<keyword evidence="4" id="KW-0963">Cytoplasm</keyword>
<dbReference type="KEGG" id="mnt:21397077"/>
<dbReference type="eggNOG" id="KOG1125">
    <property type="taxonomic scope" value="Eukaryota"/>
</dbReference>
<proteinExistence type="inferred from homology"/>
<evidence type="ECO:0000313" key="10">
    <source>
        <dbReference type="EMBL" id="EXB38283.1"/>
    </source>
</evidence>
<evidence type="ECO:0000256" key="3">
    <source>
        <dbReference type="ARBA" id="ARBA00005348"/>
    </source>
</evidence>
<name>W9QIP7_9ROSA</name>
<dbReference type="Pfam" id="PF13432">
    <property type="entry name" value="TPR_16"/>
    <property type="match status" value="1"/>
</dbReference>
<dbReference type="InterPro" id="IPR024111">
    <property type="entry name" value="PEX5/PEX5L"/>
</dbReference>
<feature type="repeat" description="TPR" evidence="8">
    <location>
        <begin position="333"/>
        <end position="366"/>
    </location>
</feature>
<keyword evidence="11" id="KW-1185">Reference proteome</keyword>
<evidence type="ECO:0000313" key="11">
    <source>
        <dbReference type="Proteomes" id="UP000030645"/>
    </source>
</evidence>
<dbReference type="InterPro" id="IPR019734">
    <property type="entry name" value="TPR_rpt"/>
</dbReference>
<dbReference type="EMBL" id="KE343687">
    <property type="protein sequence ID" value="EXB38283.1"/>
    <property type="molecule type" value="Genomic_DNA"/>
</dbReference>
<dbReference type="GO" id="GO:0005052">
    <property type="term" value="F:peroxisome matrix targeting signal-1 binding"/>
    <property type="evidence" value="ECO:0007669"/>
    <property type="project" value="TreeGrafter"/>
</dbReference>
<evidence type="ECO:0000256" key="2">
    <source>
        <dbReference type="ARBA" id="ARBA00004496"/>
    </source>
</evidence>
<keyword evidence="5" id="KW-0677">Repeat</keyword>
<accession>W9QIP7</accession>
<feature type="compositionally biased region" description="Polar residues" evidence="9">
    <location>
        <begin position="9"/>
        <end position="24"/>
    </location>
</feature>
<dbReference type="AlphaFoldDB" id="W9QIP7"/>
<organism evidence="10 11">
    <name type="scientific">Morus notabilis</name>
    <dbReference type="NCBI Taxonomy" id="981085"/>
    <lineage>
        <taxon>Eukaryota</taxon>
        <taxon>Viridiplantae</taxon>
        <taxon>Streptophyta</taxon>
        <taxon>Embryophyta</taxon>
        <taxon>Tracheophyta</taxon>
        <taxon>Spermatophyta</taxon>
        <taxon>Magnoliopsida</taxon>
        <taxon>eudicotyledons</taxon>
        <taxon>Gunneridae</taxon>
        <taxon>Pentapetalae</taxon>
        <taxon>rosids</taxon>
        <taxon>fabids</taxon>
        <taxon>Rosales</taxon>
        <taxon>Moraceae</taxon>
        <taxon>Moreae</taxon>
        <taxon>Morus</taxon>
    </lineage>
</organism>
<evidence type="ECO:0000256" key="4">
    <source>
        <dbReference type="ARBA" id="ARBA00022490"/>
    </source>
</evidence>
<evidence type="ECO:0000256" key="5">
    <source>
        <dbReference type="ARBA" id="ARBA00022737"/>
    </source>
</evidence>
<dbReference type="FunFam" id="1.25.40.10:FF:000110">
    <property type="entry name" value="Peroxisome biogenesis protein 5"/>
    <property type="match status" value="1"/>
</dbReference>
<keyword evidence="6 8" id="KW-0802">TPR repeat</keyword>
<gene>
    <name evidence="10" type="ORF">L484_013916</name>
</gene>
<dbReference type="InterPro" id="IPR011990">
    <property type="entry name" value="TPR-like_helical_dom_sf"/>
</dbReference>
<dbReference type="Proteomes" id="UP000030645">
    <property type="component" value="Unassembled WGS sequence"/>
</dbReference>
<feature type="repeat" description="TPR" evidence="8">
    <location>
        <begin position="166"/>
        <end position="199"/>
    </location>
</feature>
<feature type="repeat" description="TPR" evidence="8">
    <location>
        <begin position="299"/>
        <end position="332"/>
    </location>
</feature>
<dbReference type="OrthoDB" id="10006023at2759"/>
<dbReference type="Gene3D" id="1.25.40.10">
    <property type="entry name" value="Tetratricopeptide repeat domain"/>
    <property type="match status" value="1"/>
</dbReference>
<dbReference type="GO" id="GO:0005829">
    <property type="term" value="C:cytosol"/>
    <property type="evidence" value="ECO:0007669"/>
    <property type="project" value="TreeGrafter"/>
</dbReference>
<dbReference type="PANTHER" id="PTHR10130:SF0">
    <property type="entry name" value="GH08708P"/>
    <property type="match status" value="1"/>
</dbReference>
<evidence type="ECO:0000256" key="6">
    <source>
        <dbReference type="ARBA" id="ARBA00022803"/>
    </source>
</evidence>